<organism evidence="1 2">
    <name type="scientific">Penicillium canariense</name>
    <dbReference type="NCBI Taxonomy" id="189055"/>
    <lineage>
        <taxon>Eukaryota</taxon>
        <taxon>Fungi</taxon>
        <taxon>Dikarya</taxon>
        <taxon>Ascomycota</taxon>
        <taxon>Pezizomycotina</taxon>
        <taxon>Eurotiomycetes</taxon>
        <taxon>Eurotiomycetidae</taxon>
        <taxon>Eurotiales</taxon>
        <taxon>Aspergillaceae</taxon>
        <taxon>Penicillium</taxon>
    </lineage>
</organism>
<keyword evidence="2" id="KW-1185">Reference proteome</keyword>
<name>A0A9W9IF47_9EURO</name>
<dbReference type="RefSeq" id="XP_056546890.1">
    <property type="nucleotide sequence ID" value="XM_056683284.1"/>
</dbReference>
<reference evidence="1" key="2">
    <citation type="journal article" date="2023" name="IMA Fungus">
        <title>Comparative genomic study of the Penicillium genus elucidates a diverse pangenome and 15 lateral gene transfer events.</title>
        <authorList>
            <person name="Petersen C."/>
            <person name="Sorensen T."/>
            <person name="Nielsen M.R."/>
            <person name="Sondergaard T.E."/>
            <person name="Sorensen J.L."/>
            <person name="Fitzpatrick D.A."/>
            <person name="Frisvad J.C."/>
            <person name="Nielsen K.L."/>
        </authorList>
    </citation>
    <scope>NUCLEOTIDE SEQUENCE</scope>
    <source>
        <strain evidence="1">IBT 26290</strain>
    </source>
</reference>
<gene>
    <name evidence="1" type="ORF">N7482_001159</name>
</gene>
<comment type="caution">
    <text evidence="1">The sequence shown here is derived from an EMBL/GenBank/DDBJ whole genome shotgun (WGS) entry which is preliminary data.</text>
</comment>
<protein>
    <submittedName>
        <fullName evidence="1">Uncharacterized protein</fullName>
    </submittedName>
</protein>
<evidence type="ECO:0000313" key="1">
    <source>
        <dbReference type="EMBL" id="KAJ5175282.1"/>
    </source>
</evidence>
<dbReference type="OrthoDB" id="5371016at2759"/>
<reference evidence="1" key="1">
    <citation type="submission" date="2022-11" db="EMBL/GenBank/DDBJ databases">
        <authorList>
            <person name="Petersen C."/>
        </authorList>
    </citation>
    <scope>NUCLEOTIDE SEQUENCE</scope>
    <source>
        <strain evidence="1">IBT 26290</strain>
    </source>
</reference>
<dbReference type="EMBL" id="JAPQKN010000001">
    <property type="protein sequence ID" value="KAJ5175282.1"/>
    <property type="molecule type" value="Genomic_DNA"/>
</dbReference>
<evidence type="ECO:0000313" key="2">
    <source>
        <dbReference type="Proteomes" id="UP001149163"/>
    </source>
</evidence>
<accession>A0A9W9IF47</accession>
<dbReference type="GeneID" id="81422460"/>
<sequence>MAQTHIHHGSYERIPPNASPGLLFLRDFVPILDSLEISPPVPLASFLTPDAKFIINNGPPIPAQDIITMFAMRSGKLAKFHHDLHRAWDIANDNSSGSRTVMYESTSITVFKQDPESTDVKVREFNIVELVPSKDGGGESDVLKACELRTFLDGSPVSARLKSILEGTNAA</sequence>
<proteinExistence type="predicted"/>
<dbReference type="AlphaFoldDB" id="A0A9W9IF47"/>
<dbReference type="Proteomes" id="UP001149163">
    <property type="component" value="Unassembled WGS sequence"/>
</dbReference>